<dbReference type="AlphaFoldDB" id="A0AAP0M634"/>
<accession>A0AAP0M634</accession>
<name>A0AAP0M634_9ROSI</name>
<organism evidence="1 2">
    <name type="scientific">Citrus x changshan-huyou</name>
    <dbReference type="NCBI Taxonomy" id="2935761"/>
    <lineage>
        <taxon>Eukaryota</taxon>
        <taxon>Viridiplantae</taxon>
        <taxon>Streptophyta</taxon>
        <taxon>Embryophyta</taxon>
        <taxon>Tracheophyta</taxon>
        <taxon>Spermatophyta</taxon>
        <taxon>Magnoliopsida</taxon>
        <taxon>eudicotyledons</taxon>
        <taxon>Gunneridae</taxon>
        <taxon>Pentapetalae</taxon>
        <taxon>rosids</taxon>
        <taxon>malvids</taxon>
        <taxon>Sapindales</taxon>
        <taxon>Rutaceae</taxon>
        <taxon>Aurantioideae</taxon>
        <taxon>Citrus</taxon>
    </lineage>
</organism>
<sequence length="77" mass="9014">MLFPTHIYNSKLPPAKLTMRQYQPKSSPPKVFFKDSKGTKPQLLYRTYSRPSHKPNPSKQLIFPLYHRLAIKTTLTI</sequence>
<evidence type="ECO:0000313" key="2">
    <source>
        <dbReference type="Proteomes" id="UP001428341"/>
    </source>
</evidence>
<proteinExistence type="predicted"/>
<dbReference type="Proteomes" id="UP001428341">
    <property type="component" value="Unassembled WGS sequence"/>
</dbReference>
<dbReference type="EMBL" id="JBCGBO010000005">
    <property type="protein sequence ID" value="KAK9199434.1"/>
    <property type="molecule type" value="Genomic_DNA"/>
</dbReference>
<evidence type="ECO:0000313" key="1">
    <source>
        <dbReference type="EMBL" id="KAK9199434.1"/>
    </source>
</evidence>
<comment type="caution">
    <text evidence="1">The sequence shown here is derived from an EMBL/GenBank/DDBJ whole genome shotgun (WGS) entry which is preliminary data.</text>
</comment>
<keyword evidence="2" id="KW-1185">Reference proteome</keyword>
<gene>
    <name evidence="1" type="ORF">WN944_014625</name>
</gene>
<protein>
    <submittedName>
        <fullName evidence="1">Uncharacterized protein</fullName>
    </submittedName>
</protein>
<reference evidence="1 2" key="1">
    <citation type="submission" date="2024-05" db="EMBL/GenBank/DDBJ databases">
        <title>Haplotype-resolved chromosome-level genome assembly of Huyou (Citrus changshanensis).</title>
        <authorList>
            <person name="Miao C."/>
            <person name="Chen W."/>
            <person name="Wu Y."/>
            <person name="Wang L."/>
            <person name="Zhao S."/>
            <person name="Grierson D."/>
            <person name="Xu C."/>
            <person name="Chen K."/>
        </authorList>
    </citation>
    <scope>NUCLEOTIDE SEQUENCE [LARGE SCALE GENOMIC DNA]</scope>
    <source>
        <strain evidence="1">01-14</strain>
        <tissue evidence="1">Leaf</tissue>
    </source>
</reference>